<organism evidence="7">
    <name type="scientific">freshwater metagenome</name>
    <dbReference type="NCBI Taxonomy" id="449393"/>
    <lineage>
        <taxon>unclassified sequences</taxon>
        <taxon>metagenomes</taxon>
        <taxon>ecological metagenomes</taxon>
    </lineage>
</organism>
<dbReference type="SUPFAM" id="SSF53271">
    <property type="entry name" value="PRTase-like"/>
    <property type="match status" value="1"/>
</dbReference>
<name>A0A6J7K9V2_9ZZZZ</name>
<dbReference type="AlphaFoldDB" id="A0A6J7K9V2"/>
<feature type="domain" description="Phosphoribosyltransferase" evidence="6">
    <location>
        <begin position="88"/>
        <end position="160"/>
    </location>
</feature>
<keyword evidence="5" id="KW-0665">Pyrimidine biosynthesis</keyword>
<evidence type="ECO:0000313" key="7">
    <source>
        <dbReference type="EMBL" id="CAB4952770.1"/>
    </source>
</evidence>
<dbReference type="InterPro" id="IPR029057">
    <property type="entry name" value="PRTase-like"/>
</dbReference>
<dbReference type="Pfam" id="PF00156">
    <property type="entry name" value="Pribosyltran"/>
    <property type="match status" value="1"/>
</dbReference>
<dbReference type="EC" id="2.4.2.10" evidence="2"/>
<evidence type="ECO:0000256" key="5">
    <source>
        <dbReference type="ARBA" id="ARBA00022975"/>
    </source>
</evidence>
<evidence type="ECO:0000256" key="4">
    <source>
        <dbReference type="ARBA" id="ARBA00022679"/>
    </source>
</evidence>
<dbReference type="InterPro" id="IPR023031">
    <property type="entry name" value="OPRT"/>
</dbReference>
<evidence type="ECO:0000256" key="2">
    <source>
        <dbReference type="ARBA" id="ARBA00011971"/>
    </source>
</evidence>
<dbReference type="PANTHER" id="PTHR19278">
    <property type="entry name" value="OROTATE PHOSPHORIBOSYLTRANSFERASE"/>
    <property type="match status" value="1"/>
</dbReference>
<dbReference type="PANTHER" id="PTHR19278:SF9">
    <property type="entry name" value="URIDINE 5'-MONOPHOSPHATE SYNTHASE"/>
    <property type="match status" value="1"/>
</dbReference>
<accession>A0A6J7K9V2</accession>
<dbReference type="UniPathway" id="UPA00070">
    <property type="reaction ID" value="UER00119"/>
</dbReference>
<dbReference type="HAMAP" id="MF_01208">
    <property type="entry name" value="PyrE"/>
    <property type="match status" value="1"/>
</dbReference>
<reference evidence="7" key="1">
    <citation type="submission" date="2020-05" db="EMBL/GenBank/DDBJ databases">
        <authorList>
            <person name="Chiriac C."/>
            <person name="Salcher M."/>
            <person name="Ghai R."/>
            <person name="Kavagutti S V."/>
        </authorList>
    </citation>
    <scope>NUCLEOTIDE SEQUENCE</scope>
</reference>
<comment type="pathway">
    <text evidence="1">Pyrimidine metabolism; UMP biosynthesis via de novo pathway; UMP from orotate: step 1/2.</text>
</comment>
<keyword evidence="3" id="KW-0328">Glycosyltransferase</keyword>
<dbReference type="InterPro" id="IPR004467">
    <property type="entry name" value="Or_phspho_trans_dom"/>
</dbReference>
<dbReference type="InterPro" id="IPR000836">
    <property type="entry name" value="PRTase_dom"/>
</dbReference>
<dbReference type="Gene3D" id="3.40.50.2020">
    <property type="match status" value="1"/>
</dbReference>
<gene>
    <name evidence="7" type="ORF">UFOPK3564_03586</name>
</gene>
<dbReference type="GO" id="GO:0004588">
    <property type="term" value="F:orotate phosphoribosyltransferase activity"/>
    <property type="evidence" value="ECO:0007669"/>
    <property type="project" value="UniProtKB-EC"/>
</dbReference>
<dbReference type="GO" id="GO:0019856">
    <property type="term" value="P:pyrimidine nucleobase biosynthetic process"/>
    <property type="evidence" value="ECO:0007669"/>
    <property type="project" value="TreeGrafter"/>
</dbReference>
<evidence type="ECO:0000256" key="1">
    <source>
        <dbReference type="ARBA" id="ARBA00004889"/>
    </source>
</evidence>
<sequence length="186" mass="19217">MPAADTAKDLLVAELREHALVLGEVTLTSGRTASYYVDAKRAIMRPAGFRALGELLAAEVERLGATAVGGLTMGADPVACAALAGGADATAFFIRKETKAHGLQRRVEGPFLSDADRCLVVEDVVTTGGSTVKAIEALQAEGRTIVGVVSVLDRLAGGGERIEAACGAPYVALTTIDDVHPDRDDA</sequence>
<proteinExistence type="inferred from homology"/>
<dbReference type="NCBIfam" id="TIGR00336">
    <property type="entry name" value="pyrE"/>
    <property type="match status" value="1"/>
</dbReference>
<evidence type="ECO:0000256" key="3">
    <source>
        <dbReference type="ARBA" id="ARBA00022676"/>
    </source>
</evidence>
<dbReference type="CDD" id="cd06223">
    <property type="entry name" value="PRTases_typeI"/>
    <property type="match status" value="1"/>
</dbReference>
<keyword evidence="4" id="KW-0808">Transferase</keyword>
<dbReference type="EMBL" id="CAFBMK010000363">
    <property type="protein sequence ID" value="CAB4952770.1"/>
    <property type="molecule type" value="Genomic_DNA"/>
</dbReference>
<evidence type="ECO:0000259" key="6">
    <source>
        <dbReference type="Pfam" id="PF00156"/>
    </source>
</evidence>
<protein>
    <recommendedName>
        <fullName evidence="2">orotate phosphoribosyltransferase</fullName>
        <ecNumber evidence="2">2.4.2.10</ecNumber>
    </recommendedName>
</protein>
<dbReference type="GO" id="GO:0044205">
    <property type="term" value="P:'de novo' UMP biosynthetic process"/>
    <property type="evidence" value="ECO:0007669"/>
    <property type="project" value="UniProtKB-UniPathway"/>
</dbReference>